<sequence length="62" mass="7000">MRSMRSMRTIRSRRDPSTTSMTTAGGRSERDGTTYQRTSSVGIQDEPVFRFATVGSVRRDVL</sequence>
<dbReference type="KEGG" id="pox:MB84_05040"/>
<feature type="region of interest" description="Disordered" evidence="1">
    <location>
        <begin position="1"/>
        <end position="40"/>
    </location>
</feature>
<reference evidence="2" key="1">
    <citation type="submission" date="2016-06" db="EMBL/GenBank/DDBJ databases">
        <title>Pandoraea oxalativorans DSM 23570 Genome Sequencing.</title>
        <authorList>
            <person name="Ee R."/>
            <person name="Lim Y.-L."/>
            <person name="Yong D."/>
            <person name="Yin W.-F."/>
            <person name="Chan K.-G."/>
        </authorList>
    </citation>
    <scope>NUCLEOTIDE SEQUENCE</scope>
    <source>
        <strain evidence="2">DSM 23570</strain>
    </source>
</reference>
<evidence type="ECO:0000313" key="2">
    <source>
        <dbReference type="EMBL" id="AKC68967.1"/>
    </source>
</evidence>
<accession>A0A0E3Y9C6</accession>
<evidence type="ECO:0000313" key="3">
    <source>
        <dbReference type="Proteomes" id="UP000035050"/>
    </source>
</evidence>
<evidence type="ECO:0000256" key="1">
    <source>
        <dbReference type="SAM" id="MobiDB-lite"/>
    </source>
</evidence>
<dbReference type="HOGENOM" id="CLU_2900018_0_0_4"/>
<keyword evidence="3" id="KW-1185">Reference proteome</keyword>
<dbReference type="Proteomes" id="UP000035050">
    <property type="component" value="Chromosome"/>
</dbReference>
<protein>
    <submittedName>
        <fullName evidence="2">Uncharacterized protein</fullName>
    </submittedName>
</protein>
<organism evidence="2 3">
    <name type="scientific">Pandoraea oxalativorans</name>
    <dbReference type="NCBI Taxonomy" id="573737"/>
    <lineage>
        <taxon>Bacteria</taxon>
        <taxon>Pseudomonadati</taxon>
        <taxon>Pseudomonadota</taxon>
        <taxon>Betaproteobacteria</taxon>
        <taxon>Burkholderiales</taxon>
        <taxon>Burkholderiaceae</taxon>
        <taxon>Pandoraea</taxon>
    </lineage>
</organism>
<dbReference type="PATRIC" id="fig|573737.6.peg.1813"/>
<dbReference type="AlphaFoldDB" id="A0A0E3Y9C6"/>
<proteinExistence type="predicted"/>
<dbReference type="EMBL" id="CP011253">
    <property type="protein sequence ID" value="AKC68967.1"/>
    <property type="molecule type" value="Genomic_DNA"/>
</dbReference>
<name>A0A0E3Y9C6_9BURK</name>
<gene>
    <name evidence="2" type="ORF">MB84_05040</name>
</gene>